<protein>
    <submittedName>
        <fullName evidence="1">Uncharacterized protein</fullName>
    </submittedName>
</protein>
<comment type="caution">
    <text evidence="1">The sequence shown here is derived from an EMBL/GenBank/DDBJ whole genome shotgun (WGS) entry which is preliminary data.</text>
</comment>
<gene>
    <name evidence="1" type="ORF">LO744_09920</name>
</gene>
<dbReference type="AlphaFoldDB" id="A0A9Q3V5N6"/>
<dbReference type="Proteomes" id="UP001108025">
    <property type="component" value="Unassembled WGS sequence"/>
</dbReference>
<accession>A0A9Q3V5N6</accession>
<proteinExistence type="predicted"/>
<evidence type="ECO:0000313" key="2">
    <source>
        <dbReference type="Proteomes" id="UP001108025"/>
    </source>
</evidence>
<organism evidence="1 2">
    <name type="scientific">Chryseobacterium turcicum</name>
    <dbReference type="NCBI Taxonomy" id="2898076"/>
    <lineage>
        <taxon>Bacteria</taxon>
        <taxon>Pseudomonadati</taxon>
        <taxon>Bacteroidota</taxon>
        <taxon>Flavobacteriia</taxon>
        <taxon>Flavobacteriales</taxon>
        <taxon>Weeksellaceae</taxon>
        <taxon>Chryseobacterium group</taxon>
        <taxon>Chryseobacterium</taxon>
    </lineage>
</organism>
<keyword evidence="2" id="KW-1185">Reference proteome</keyword>
<dbReference type="RefSeq" id="WP_230669024.1">
    <property type="nucleotide sequence ID" value="NZ_JAJNAY010000001.1"/>
</dbReference>
<sequence length="176" mass="19245">MFILAIIKFNIKYILLSALSILMMNCDKKKESVKPVVIADSIEAPTETVIDTLGAKSSCYSGVTGKDSVFVSIDDNLGTLSGKMAYKNNEKDGSKGELSGFKSGDTLKLTYEFAAEGTTSKRDIFFIQKGNLLTEGIGNQTDDNGVMRYVDEKKIDYKAGQKLEKTDCKVVAKVLQ</sequence>
<name>A0A9Q3V5N6_9FLAO</name>
<reference evidence="1" key="1">
    <citation type="submission" date="2021-11" db="EMBL/GenBank/DDBJ databases">
        <title>Description of novel Chryseobacterium species.</title>
        <authorList>
            <person name="Saticioglu I.B."/>
            <person name="Ay H."/>
            <person name="Altun S."/>
            <person name="Duman M."/>
        </authorList>
    </citation>
    <scope>NUCLEOTIDE SEQUENCE</scope>
    <source>
        <strain evidence="1">C-17</strain>
    </source>
</reference>
<dbReference type="EMBL" id="JAJNAY010000001">
    <property type="protein sequence ID" value="MCD1117175.1"/>
    <property type="molecule type" value="Genomic_DNA"/>
</dbReference>
<evidence type="ECO:0000313" key="1">
    <source>
        <dbReference type="EMBL" id="MCD1117175.1"/>
    </source>
</evidence>